<feature type="transmembrane region" description="Helical" evidence="6">
    <location>
        <begin position="332"/>
        <end position="349"/>
    </location>
</feature>
<evidence type="ECO:0000313" key="9">
    <source>
        <dbReference type="Proteomes" id="UP000377224"/>
    </source>
</evidence>
<keyword evidence="4 6" id="KW-1133">Transmembrane helix</keyword>
<dbReference type="SUPFAM" id="SSF103481">
    <property type="entry name" value="Multidrug resistance efflux transporter EmrE"/>
    <property type="match status" value="2"/>
</dbReference>
<feature type="transmembrane region" description="Helical" evidence="6">
    <location>
        <begin position="204"/>
        <end position="222"/>
    </location>
</feature>
<sequence>MGPSSIKSYDLHTQSKARKIQHKAEHMRSCALSGLLPDVAECDKTGWLYDNLIKTKSFERPTILRSAMPRPTATQAVPPPYPRYLAVIILLCMGCAFAGNHVAARVAFDDGAGVLLAILMRSGGTLLVLAILVLWQRQSPRLPAGAWRWQLLLGLLITAQSLCLYSAVARVPVALALLVANVFPILLALLTWALGGQRPSARTATLMGLILLGLVFVLDVPGRLSTTTEVSAQWLTGVALAFCAASVFACALWITDHKLSQVRGSVRSLLTIFIVFSSVNLAGLTGALPGGLNLPATSTGWLALATLVVLYGTGFIVLFISVPRLDMPRNAPVMNIEPLATLLMGWIVLDQMLSNGQILGGVIVVTGIVLLTYRKSVVRGEVKASA</sequence>
<evidence type="ECO:0000256" key="4">
    <source>
        <dbReference type="ARBA" id="ARBA00022989"/>
    </source>
</evidence>
<feature type="transmembrane region" description="Helical" evidence="6">
    <location>
        <begin position="173"/>
        <end position="192"/>
    </location>
</feature>
<dbReference type="EMBL" id="CABVIN010000005">
    <property type="protein sequence ID" value="VVP19142.1"/>
    <property type="molecule type" value="Genomic_DNA"/>
</dbReference>
<comment type="similarity">
    <text evidence="2">Belongs to the EamA transporter family.</text>
</comment>
<evidence type="ECO:0000256" key="6">
    <source>
        <dbReference type="SAM" id="Phobius"/>
    </source>
</evidence>
<evidence type="ECO:0000256" key="1">
    <source>
        <dbReference type="ARBA" id="ARBA00004141"/>
    </source>
</evidence>
<comment type="subcellular location">
    <subcellularLocation>
        <location evidence="1">Membrane</location>
        <topology evidence="1">Multi-pass membrane protein</topology>
    </subcellularLocation>
</comment>
<reference evidence="8 9" key="1">
    <citation type="submission" date="2019-09" db="EMBL/GenBank/DDBJ databases">
        <authorList>
            <person name="Chandra G."/>
            <person name="Truman W A."/>
        </authorList>
    </citation>
    <scope>NUCLEOTIDE SEQUENCE [LARGE SCALE GENOMIC DNA]</scope>
    <source>
        <strain evidence="8">PS896</strain>
    </source>
</reference>
<dbReference type="InterPro" id="IPR050638">
    <property type="entry name" value="AA-Vitamin_Transporters"/>
</dbReference>
<feature type="transmembrane region" description="Helical" evidence="6">
    <location>
        <begin position="234"/>
        <end position="254"/>
    </location>
</feature>
<keyword evidence="3 6" id="KW-0812">Transmembrane</keyword>
<name>A0A5E7LX61_PSEFL</name>
<dbReference type="AlphaFoldDB" id="A0A5E7LX61"/>
<dbReference type="InterPro" id="IPR000620">
    <property type="entry name" value="EamA_dom"/>
</dbReference>
<dbReference type="Pfam" id="PF00892">
    <property type="entry name" value="EamA"/>
    <property type="match status" value="2"/>
</dbReference>
<feature type="transmembrane region" description="Helical" evidence="6">
    <location>
        <begin position="300"/>
        <end position="320"/>
    </location>
</feature>
<evidence type="ECO:0000313" key="8">
    <source>
        <dbReference type="EMBL" id="VVP19142.1"/>
    </source>
</evidence>
<dbReference type="GO" id="GO:0016020">
    <property type="term" value="C:membrane"/>
    <property type="evidence" value="ECO:0007669"/>
    <property type="project" value="UniProtKB-SubCell"/>
</dbReference>
<organism evidence="8 9">
    <name type="scientific">Pseudomonas fluorescens</name>
    <dbReference type="NCBI Taxonomy" id="294"/>
    <lineage>
        <taxon>Bacteria</taxon>
        <taxon>Pseudomonadati</taxon>
        <taxon>Pseudomonadota</taxon>
        <taxon>Gammaproteobacteria</taxon>
        <taxon>Pseudomonadales</taxon>
        <taxon>Pseudomonadaceae</taxon>
        <taxon>Pseudomonas</taxon>
    </lineage>
</organism>
<accession>A0A5E7LX61</accession>
<dbReference type="Gene3D" id="1.10.3730.20">
    <property type="match status" value="1"/>
</dbReference>
<evidence type="ECO:0000256" key="3">
    <source>
        <dbReference type="ARBA" id="ARBA00022692"/>
    </source>
</evidence>
<feature type="transmembrane region" description="Helical" evidence="6">
    <location>
        <begin position="147"/>
        <end position="167"/>
    </location>
</feature>
<dbReference type="PANTHER" id="PTHR32322">
    <property type="entry name" value="INNER MEMBRANE TRANSPORTER"/>
    <property type="match status" value="1"/>
</dbReference>
<feature type="transmembrane region" description="Helical" evidence="6">
    <location>
        <begin position="114"/>
        <end position="135"/>
    </location>
</feature>
<gene>
    <name evidence="8" type="ORF">PS896_03744</name>
</gene>
<feature type="domain" description="EamA" evidence="7">
    <location>
        <begin position="237"/>
        <end position="372"/>
    </location>
</feature>
<protein>
    <recommendedName>
        <fullName evidence="7">EamA domain-containing protein</fullName>
    </recommendedName>
</protein>
<dbReference type="PANTHER" id="PTHR32322:SF2">
    <property type="entry name" value="EAMA DOMAIN-CONTAINING PROTEIN"/>
    <property type="match status" value="1"/>
</dbReference>
<proteinExistence type="inferred from homology"/>
<dbReference type="InterPro" id="IPR037185">
    <property type="entry name" value="EmrE-like"/>
</dbReference>
<feature type="transmembrane region" description="Helical" evidence="6">
    <location>
        <begin position="84"/>
        <end position="108"/>
    </location>
</feature>
<dbReference type="Proteomes" id="UP000377224">
    <property type="component" value="Unassembled WGS sequence"/>
</dbReference>
<feature type="transmembrane region" description="Helical" evidence="6">
    <location>
        <begin position="266"/>
        <end position="288"/>
    </location>
</feature>
<evidence type="ECO:0000259" key="7">
    <source>
        <dbReference type="Pfam" id="PF00892"/>
    </source>
</evidence>
<evidence type="ECO:0000256" key="2">
    <source>
        <dbReference type="ARBA" id="ARBA00007362"/>
    </source>
</evidence>
<keyword evidence="5 6" id="KW-0472">Membrane</keyword>
<feature type="transmembrane region" description="Helical" evidence="6">
    <location>
        <begin position="355"/>
        <end position="373"/>
    </location>
</feature>
<evidence type="ECO:0000256" key="5">
    <source>
        <dbReference type="ARBA" id="ARBA00023136"/>
    </source>
</evidence>
<feature type="domain" description="EamA" evidence="7">
    <location>
        <begin position="86"/>
        <end position="218"/>
    </location>
</feature>